<proteinExistence type="predicted"/>
<sequence length="349" mass="40504">MGIFKLPALPMLEVMKSLSLYEIIKLSMCSERTGRWLGSIRPYRRALTVNISFTAYASIALTDNLELEHFHFQSNSSSRSKKSLYKKKDSKVRVNKKHSAFNLVNIAETHPSYYFYFNFKDELEGLLKITGHLCSLFGIKINEATVSSASNPNAPAIVMEWMLKYQKGFRDFKIQCGKTSDTVTKYLLDNVHYGKTVFFHVNLTPEFKTDFKFDGEELELRQSCWVTRDNLLSINCSRLYVCGSKFSDTDINAFLKHWMTNDLKFKEVWIEMDETYLCVLFSGIPVIQHDTGFERIYDRPNKLPVHMKGGIDIERYDGVTATIIRNSDTRRLLRMFVWNNENNGNLVFD</sequence>
<dbReference type="PANTHER" id="PTHR21503">
    <property type="entry name" value="F-BOX-CONTAINING HYPOTHETICAL PROTEIN C.ELEGANS"/>
    <property type="match status" value="1"/>
</dbReference>
<feature type="domain" description="Sdz-33 F-box" evidence="1">
    <location>
        <begin position="215"/>
        <end position="261"/>
    </location>
</feature>
<reference evidence="3" key="1">
    <citation type="submission" date="2016-11" db="UniProtKB">
        <authorList>
            <consortium name="WormBaseParasite"/>
        </authorList>
    </citation>
    <scope>IDENTIFICATION</scope>
</reference>
<protein>
    <submittedName>
        <fullName evidence="3">FBA_2 domain-containing protein</fullName>
    </submittedName>
</protein>
<evidence type="ECO:0000259" key="1">
    <source>
        <dbReference type="Pfam" id="PF07735"/>
    </source>
</evidence>
<dbReference type="WBParaSite" id="Csp11.Scaffold629.g12582.t1">
    <property type="protein sequence ID" value="Csp11.Scaffold629.g12582.t1"/>
    <property type="gene ID" value="Csp11.Scaffold629.g12582"/>
</dbReference>
<dbReference type="Pfam" id="PF07735">
    <property type="entry name" value="FBA_2"/>
    <property type="match status" value="1"/>
</dbReference>
<dbReference type="InterPro" id="IPR012885">
    <property type="entry name" value="F-box_Sdz-33"/>
</dbReference>
<accession>A0A1I7TWU0</accession>
<evidence type="ECO:0000313" key="3">
    <source>
        <dbReference type="WBParaSite" id="Csp11.Scaffold629.g12582.t1"/>
    </source>
</evidence>
<organism evidence="2 3">
    <name type="scientific">Caenorhabditis tropicalis</name>
    <dbReference type="NCBI Taxonomy" id="1561998"/>
    <lineage>
        <taxon>Eukaryota</taxon>
        <taxon>Metazoa</taxon>
        <taxon>Ecdysozoa</taxon>
        <taxon>Nematoda</taxon>
        <taxon>Chromadorea</taxon>
        <taxon>Rhabditida</taxon>
        <taxon>Rhabditina</taxon>
        <taxon>Rhabditomorpha</taxon>
        <taxon>Rhabditoidea</taxon>
        <taxon>Rhabditidae</taxon>
        <taxon>Peloderinae</taxon>
        <taxon>Caenorhabditis</taxon>
    </lineage>
</organism>
<evidence type="ECO:0000313" key="2">
    <source>
        <dbReference type="Proteomes" id="UP000095282"/>
    </source>
</evidence>
<dbReference type="eggNOG" id="ENOG502TJPX">
    <property type="taxonomic scope" value="Eukaryota"/>
</dbReference>
<dbReference type="AlphaFoldDB" id="A0A1I7TWU0"/>
<keyword evidence="2" id="KW-1185">Reference proteome</keyword>
<dbReference type="Proteomes" id="UP000095282">
    <property type="component" value="Unplaced"/>
</dbReference>
<name>A0A1I7TWU0_9PELO</name>
<dbReference type="PANTHER" id="PTHR21503:SF8">
    <property type="entry name" value="F-BOX ASSOCIATED DOMAIN-CONTAINING PROTEIN-RELATED"/>
    <property type="match status" value="1"/>
</dbReference>